<dbReference type="CDD" id="cd00685">
    <property type="entry name" value="Trans_IPPS_HT"/>
    <property type="match status" value="1"/>
</dbReference>
<dbReference type="EMBL" id="JAGTJQ010000012">
    <property type="protein sequence ID" value="KAH7016367.1"/>
    <property type="molecule type" value="Genomic_DNA"/>
</dbReference>
<dbReference type="GO" id="GO:0004659">
    <property type="term" value="F:prenyltransferase activity"/>
    <property type="evidence" value="ECO:0007669"/>
    <property type="project" value="InterPro"/>
</dbReference>
<keyword evidence="6" id="KW-1185">Reference proteome</keyword>
<dbReference type="AlphaFoldDB" id="A0A9P8XTA2"/>
<evidence type="ECO:0000256" key="4">
    <source>
        <dbReference type="RuleBase" id="RU004466"/>
    </source>
</evidence>
<dbReference type="InterPro" id="IPR000092">
    <property type="entry name" value="Polyprenyl_synt"/>
</dbReference>
<evidence type="ECO:0000256" key="2">
    <source>
        <dbReference type="ARBA" id="ARBA00022723"/>
    </source>
</evidence>
<evidence type="ECO:0000313" key="5">
    <source>
        <dbReference type="EMBL" id="KAH7016367.1"/>
    </source>
</evidence>
<dbReference type="SFLD" id="SFLDS00005">
    <property type="entry name" value="Isoprenoid_Synthase_Type_I"/>
    <property type="match status" value="1"/>
</dbReference>
<sequence>MVSENYAQETLGSPSTQPSSWDVCRFATADFAVTSIAWPYDREKILLGPYNYLRSHPGKEIRSLILDAFNEWLKVPQESLDIITKVVSTLHTASLLLDDIEDNSLLRRGQPAAHRIFGTAQTINSANYAYFLALRELKQLDNPKAHDIFVEEVVNLHRGQGMDLFWRDTLHCPEEAEYLEMVGNKTGGLFRLAIKLMQAESTALLDCVPLAHLMGLVFQIADDYKNLFDITYTQGKGVCEDLTEGKFSFPIIHSIRSDKSNLLLLSILKEKTADVEVKRCAVKYMQGTGSFDYTKKVLDVLIDRSRKLADQLDNGRGQHVKILDTLNRMMIS</sequence>
<keyword evidence="3" id="KW-0460">Magnesium</keyword>
<comment type="caution">
    <text evidence="5">The sequence shown here is derived from an EMBL/GenBank/DDBJ whole genome shotgun (WGS) entry which is preliminary data.</text>
</comment>
<keyword evidence="2" id="KW-0479">Metal-binding</keyword>
<accession>A0A9P8XTA2</accession>
<dbReference type="PANTHER" id="PTHR12001:SF44">
    <property type="entry name" value="GERANYLGERANYL PYROPHOSPHATE SYNTHASE"/>
    <property type="match status" value="1"/>
</dbReference>
<dbReference type="PANTHER" id="PTHR12001">
    <property type="entry name" value="GERANYLGERANYL PYROPHOSPHATE SYNTHASE"/>
    <property type="match status" value="1"/>
</dbReference>
<organism evidence="5 6">
    <name type="scientific">Microdochium trichocladiopsis</name>
    <dbReference type="NCBI Taxonomy" id="1682393"/>
    <lineage>
        <taxon>Eukaryota</taxon>
        <taxon>Fungi</taxon>
        <taxon>Dikarya</taxon>
        <taxon>Ascomycota</taxon>
        <taxon>Pezizomycotina</taxon>
        <taxon>Sordariomycetes</taxon>
        <taxon>Xylariomycetidae</taxon>
        <taxon>Xylariales</taxon>
        <taxon>Microdochiaceae</taxon>
        <taxon>Microdochium</taxon>
    </lineage>
</organism>
<dbReference type="SUPFAM" id="SSF48576">
    <property type="entry name" value="Terpenoid synthases"/>
    <property type="match status" value="1"/>
</dbReference>
<proteinExistence type="inferred from homology"/>
<dbReference type="GO" id="GO:0008299">
    <property type="term" value="P:isoprenoid biosynthetic process"/>
    <property type="evidence" value="ECO:0007669"/>
    <property type="project" value="InterPro"/>
</dbReference>
<gene>
    <name evidence="5" type="ORF">B0I36DRAFT_368907</name>
</gene>
<dbReference type="GO" id="GO:0046165">
    <property type="term" value="P:alcohol biosynthetic process"/>
    <property type="evidence" value="ECO:0007669"/>
    <property type="project" value="UniProtKB-ARBA"/>
</dbReference>
<dbReference type="OrthoDB" id="6921389at2759"/>
<dbReference type="GO" id="GO:0046872">
    <property type="term" value="F:metal ion binding"/>
    <property type="evidence" value="ECO:0007669"/>
    <property type="project" value="UniProtKB-KW"/>
</dbReference>
<dbReference type="InterPro" id="IPR008949">
    <property type="entry name" value="Isoprenoid_synthase_dom_sf"/>
</dbReference>
<dbReference type="RefSeq" id="XP_046005991.1">
    <property type="nucleotide sequence ID" value="XM_046159686.1"/>
</dbReference>
<name>A0A9P8XTA2_9PEZI</name>
<keyword evidence="1 4" id="KW-0808">Transferase</keyword>
<dbReference type="PROSITE" id="PS00723">
    <property type="entry name" value="POLYPRENYL_SYNTHASE_1"/>
    <property type="match status" value="1"/>
</dbReference>
<dbReference type="Gene3D" id="1.10.600.10">
    <property type="entry name" value="Farnesyl Diphosphate Synthase"/>
    <property type="match status" value="1"/>
</dbReference>
<dbReference type="Proteomes" id="UP000756346">
    <property type="component" value="Unassembled WGS sequence"/>
</dbReference>
<comment type="similarity">
    <text evidence="4">Belongs to the FPP/GGPP synthase family.</text>
</comment>
<evidence type="ECO:0000256" key="3">
    <source>
        <dbReference type="ARBA" id="ARBA00022842"/>
    </source>
</evidence>
<protein>
    <submittedName>
        <fullName evidence="5">Geranylgeranyl diphosphate synthase</fullName>
    </submittedName>
</protein>
<dbReference type="Pfam" id="PF00348">
    <property type="entry name" value="polyprenyl_synt"/>
    <property type="match status" value="1"/>
</dbReference>
<evidence type="ECO:0000256" key="1">
    <source>
        <dbReference type="ARBA" id="ARBA00022679"/>
    </source>
</evidence>
<dbReference type="PROSITE" id="PS00444">
    <property type="entry name" value="POLYPRENYL_SYNTHASE_2"/>
    <property type="match status" value="1"/>
</dbReference>
<dbReference type="InterPro" id="IPR033749">
    <property type="entry name" value="Polyprenyl_synt_CS"/>
</dbReference>
<evidence type="ECO:0000313" key="6">
    <source>
        <dbReference type="Proteomes" id="UP000756346"/>
    </source>
</evidence>
<dbReference type="GeneID" id="70189232"/>
<dbReference type="GO" id="GO:0043386">
    <property type="term" value="P:mycotoxin biosynthetic process"/>
    <property type="evidence" value="ECO:0007669"/>
    <property type="project" value="UniProtKB-ARBA"/>
</dbReference>
<reference evidence="5" key="1">
    <citation type="journal article" date="2021" name="Nat. Commun.">
        <title>Genetic determinants of endophytism in the Arabidopsis root mycobiome.</title>
        <authorList>
            <person name="Mesny F."/>
            <person name="Miyauchi S."/>
            <person name="Thiergart T."/>
            <person name="Pickel B."/>
            <person name="Atanasova L."/>
            <person name="Karlsson M."/>
            <person name="Huettel B."/>
            <person name="Barry K.W."/>
            <person name="Haridas S."/>
            <person name="Chen C."/>
            <person name="Bauer D."/>
            <person name="Andreopoulos W."/>
            <person name="Pangilinan J."/>
            <person name="LaButti K."/>
            <person name="Riley R."/>
            <person name="Lipzen A."/>
            <person name="Clum A."/>
            <person name="Drula E."/>
            <person name="Henrissat B."/>
            <person name="Kohler A."/>
            <person name="Grigoriev I.V."/>
            <person name="Martin F.M."/>
            <person name="Hacquard S."/>
        </authorList>
    </citation>
    <scope>NUCLEOTIDE SEQUENCE</scope>
    <source>
        <strain evidence="5">MPI-CAGE-CH-0230</strain>
    </source>
</reference>